<evidence type="ECO:0000256" key="5">
    <source>
        <dbReference type="SAM" id="SignalP"/>
    </source>
</evidence>
<name>A0A418W6I7_9SPHN</name>
<feature type="chain" id="PRO_5019141222" evidence="5">
    <location>
        <begin position="24"/>
        <end position="278"/>
    </location>
</feature>
<evidence type="ECO:0000256" key="2">
    <source>
        <dbReference type="ARBA" id="ARBA00022729"/>
    </source>
</evidence>
<keyword evidence="3" id="KW-0472">Membrane</keyword>
<comment type="caution">
    <text evidence="7">The sequence shown here is derived from an EMBL/GenBank/DDBJ whole genome shotgun (WGS) entry which is preliminary data.</text>
</comment>
<dbReference type="Proteomes" id="UP000286100">
    <property type="component" value="Unassembled WGS sequence"/>
</dbReference>
<dbReference type="PANTHER" id="PTHR34001:SF3">
    <property type="entry name" value="BLL7405 PROTEIN"/>
    <property type="match status" value="1"/>
</dbReference>
<evidence type="ECO:0000313" key="7">
    <source>
        <dbReference type="EMBL" id="RJF85646.1"/>
    </source>
</evidence>
<dbReference type="AlphaFoldDB" id="A0A418W6I7"/>
<dbReference type="EMBL" id="QYUM01000004">
    <property type="protein sequence ID" value="RJF85646.1"/>
    <property type="molecule type" value="Genomic_DNA"/>
</dbReference>
<sequence>MKSICRFALAFALSGVATSPALAQSNDDEVWTGPYVGLQAGARYASGASNETLVFDKDLDGQYDDMIATAAAPTVDLFAPGYCDGRAAGDRVGAGCFKDKDKFDIAAHAGYDKQFGNFVVGLVAEYRYPGLTDSVSGFTSTPDAYVFRRKLEHELGLRARAGVAAGNALFYVTGGGAWGKFKSDFITSNDDSKFVGSGKSAAWGWKAGAGVEQKLTPYMSLGVQYLYTKLSPKDFTVRASGGTAGNPFITANAAGTDIRRSGSDFSSSTFAATLNWRF</sequence>
<protein>
    <submittedName>
        <fullName evidence="7">Porin family protein</fullName>
    </submittedName>
</protein>
<evidence type="ECO:0000256" key="3">
    <source>
        <dbReference type="ARBA" id="ARBA00023136"/>
    </source>
</evidence>
<dbReference type="SUPFAM" id="SSF56925">
    <property type="entry name" value="OMPA-like"/>
    <property type="match status" value="1"/>
</dbReference>
<comment type="similarity">
    <text evidence="4">Belongs to the Omp25/RopB family.</text>
</comment>
<reference evidence="7 8" key="1">
    <citation type="submission" date="2018-09" db="EMBL/GenBank/DDBJ databases">
        <authorList>
            <person name="Zhu H."/>
        </authorList>
    </citation>
    <scope>NUCLEOTIDE SEQUENCE [LARGE SCALE GENOMIC DNA]</scope>
    <source>
        <strain evidence="7 8">K2R01-6</strain>
    </source>
</reference>
<dbReference type="PANTHER" id="PTHR34001">
    <property type="entry name" value="BLL7405 PROTEIN"/>
    <property type="match status" value="1"/>
</dbReference>
<evidence type="ECO:0000259" key="6">
    <source>
        <dbReference type="Pfam" id="PF13505"/>
    </source>
</evidence>
<dbReference type="OrthoDB" id="9815357at2"/>
<evidence type="ECO:0000313" key="8">
    <source>
        <dbReference type="Proteomes" id="UP000286100"/>
    </source>
</evidence>
<organism evidence="7 8">
    <name type="scientific">Sphingomonas cavernae</name>
    <dbReference type="NCBI Taxonomy" id="2320861"/>
    <lineage>
        <taxon>Bacteria</taxon>
        <taxon>Pseudomonadati</taxon>
        <taxon>Pseudomonadota</taxon>
        <taxon>Alphaproteobacteria</taxon>
        <taxon>Sphingomonadales</taxon>
        <taxon>Sphingomonadaceae</taxon>
        <taxon>Sphingomonas</taxon>
    </lineage>
</organism>
<dbReference type="Pfam" id="PF13505">
    <property type="entry name" value="OMP_b-brl"/>
    <property type="match status" value="1"/>
</dbReference>
<proteinExistence type="inferred from homology"/>
<dbReference type="Gene3D" id="2.40.160.20">
    <property type="match status" value="1"/>
</dbReference>
<dbReference type="InterPro" id="IPR027385">
    <property type="entry name" value="Beta-barrel_OMP"/>
</dbReference>
<accession>A0A418W6I7</accession>
<dbReference type="InterPro" id="IPR051692">
    <property type="entry name" value="OMP-like"/>
</dbReference>
<feature type="signal peptide" evidence="5">
    <location>
        <begin position="1"/>
        <end position="23"/>
    </location>
</feature>
<comment type="subcellular location">
    <subcellularLocation>
        <location evidence="1">Membrane</location>
    </subcellularLocation>
</comment>
<keyword evidence="8" id="KW-1185">Reference proteome</keyword>
<dbReference type="InterPro" id="IPR011250">
    <property type="entry name" value="OMP/PagP_B-barrel"/>
</dbReference>
<evidence type="ECO:0000256" key="4">
    <source>
        <dbReference type="ARBA" id="ARBA00038306"/>
    </source>
</evidence>
<dbReference type="GO" id="GO:0016020">
    <property type="term" value="C:membrane"/>
    <property type="evidence" value="ECO:0007669"/>
    <property type="project" value="UniProtKB-SubCell"/>
</dbReference>
<dbReference type="RefSeq" id="WP_119764598.1">
    <property type="nucleotide sequence ID" value="NZ_QYUM01000004.1"/>
</dbReference>
<gene>
    <name evidence="7" type="ORF">D3876_17235</name>
</gene>
<keyword evidence="2 5" id="KW-0732">Signal</keyword>
<evidence type="ECO:0000256" key="1">
    <source>
        <dbReference type="ARBA" id="ARBA00004370"/>
    </source>
</evidence>
<feature type="domain" description="Outer membrane protein beta-barrel" evidence="6">
    <location>
        <begin position="10"/>
        <end position="278"/>
    </location>
</feature>